<dbReference type="PRINTS" id="PR00237">
    <property type="entry name" value="GPCRRHODOPSN"/>
</dbReference>
<dbReference type="Pfam" id="PF00001">
    <property type="entry name" value="7tm_1"/>
    <property type="match status" value="1"/>
</dbReference>
<feature type="domain" description="G-protein coupled receptors family 1 profile" evidence="10">
    <location>
        <begin position="125"/>
        <end position="378"/>
    </location>
</feature>
<keyword evidence="8" id="KW-0807">Transducer</keyword>
<dbReference type="Gene3D" id="1.20.1070.10">
    <property type="entry name" value="Rhodopsin 7-helix transmembrane proteins"/>
    <property type="match status" value="1"/>
</dbReference>
<dbReference type="CDD" id="cd00637">
    <property type="entry name" value="7tm_classA_rhodopsin-like"/>
    <property type="match status" value="1"/>
</dbReference>
<feature type="transmembrane region" description="Helical" evidence="9">
    <location>
        <begin position="179"/>
        <end position="203"/>
    </location>
</feature>
<evidence type="ECO:0000256" key="2">
    <source>
        <dbReference type="ARBA" id="ARBA00022475"/>
    </source>
</evidence>
<keyword evidence="7" id="KW-0675">Receptor</keyword>
<feature type="transmembrane region" description="Helical" evidence="9">
    <location>
        <begin position="361"/>
        <end position="381"/>
    </location>
</feature>
<evidence type="ECO:0000313" key="11">
    <source>
        <dbReference type="EnsemblMetazoa" id="CLYHEMP010110.2"/>
    </source>
</evidence>
<feature type="transmembrane region" description="Helical" evidence="9">
    <location>
        <begin position="323"/>
        <end position="341"/>
    </location>
</feature>
<dbReference type="AlphaFoldDB" id="A0A7M5V5F0"/>
<dbReference type="SUPFAM" id="SSF81321">
    <property type="entry name" value="Family A G protein-coupled receptor-like"/>
    <property type="match status" value="1"/>
</dbReference>
<dbReference type="SMART" id="SM01381">
    <property type="entry name" value="7TM_GPCR_Srsx"/>
    <property type="match status" value="1"/>
</dbReference>
<dbReference type="InterPro" id="IPR050569">
    <property type="entry name" value="TAAR"/>
</dbReference>
<dbReference type="PROSITE" id="PS50262">
    <property type="entry name" value="G_PROTEIN_RECEP_F1_2"/>
    <property type="match status" value="1"/>
</dbReference>
<evidence type="ECO:0000256" key="3">
    <source>
        <dbReference type="ARBA" id="ARBA00022692"/>
    </source>
</evidence>
<evidence type="ECO:0000256" key="8">
    <source>
        <dbReference type="ARBA" id="ARBA00023224"/>
    </source>
</evidence>
<reference evidence="11" key="1">
    <citation type="submission" date="2021-01" db="UniProtKB">
        <authorList>
            <consortium name="EnsemblMetazoa"/>
        </authorList>
    </citation>
    <scope>IDENTIFICATION</scope>
</reference>
<dbReference type="PANTHER" id="PTHR24249">
    <property type="entry name" value="HISTAMINE RECEPTOR-RELATED G-PROTEIN COUPLED RECEPTOR"/>
    <property type="match status" value="1"/>
</dbReference>
<feature type="transmembrane region" description="Helical" evidence="9">
    <location>
        <begin position="253"/>
        <end position="280"/>
    </location>
</feature>
<evidence type="ECO:0000256" key="4">
    <source>
        <dbReference type="ARBA" id="ARBA00022989"/>
    </source>
</evidence>
<evidence type="ECO:0000313" key="12">
    <source>
        <dbReference type="Proteomes" id="UP000594262"/>
    </source>
</evidence>
<keyword evidence="5" id="KW-0297">G-protein coupled receptor</keyword>
<dbReference type="InterPro" id="IPR017452">
    <property type="entry name" value="GPCR_Rhodpsn_7TM"/>
</dbReference>
<dbReference type="GO" id="GO:0005886">
    <property type="term" value="C:plasma membrane"/>
    <property type="evidence" value="ECO:0007669"/>
    <property type="project" value="UniProtKB-SubCell"/>
</dbReference>
<sequence>MLDNVDGNFTFPHDMTCEEMFPDFTPDVFDYFCSVTTDTTQTQNDTTLEFFEQVCCVDRTPVSVQDDSSMRKTLYMICHSQNLTVDVENNICREFEPYYMPPEPFTITPATYVIMSLLTPIGLMANLLIIMTVLRAKKLRTTTGFFICHLAIADLLCILSMMAYVIAHSQIELKQNFNILMIFSSLDVFIGSASLLHVTAASVERAIAVAKPMVYPLILCKERAKKVILLIWVYCIVLFIACVARVFVKPIIYNSIIFYIAVCLSFGVPCILVLISYLNISIRALRNLQMEKRIERSLIIVSMLNDTQRRAPRYHHQIRELKLALNLTIMTAPFVFGWGYFMICNVYEEVTKTTLDGLKNWFLNMLPYLISCLNPITYLLFTKTLRKEAIKLVLKPFSKFRSLHHRRFSSTSLIFTSRNSSRHSDSSDARMMQREV</sequence>
<feature type="transmembrane region" description="Helical" evidence="9">
    <location>
        <begin position="110"/>
        <end position="134"/>
    </location>
</feature>
<dbReference type="InterPro" id="IPR000276">
    <property type="entry name" value="GPCR_Rhodpsn"/>
</dbReference>
<dbReference type="EnsemblMetazoa" id="CLYHEMT010110.1">
    <property type="protein sequence ID" value="CLYHEMP010110.1"/>
    <property type="gene ID" value="CLYHEMG010110"/>
</dbReference>
<feature type="transmembrane region" description="Helical" evidence="9">
    <location>
        <begin position="146"/>
        <end position="167"/>
    </location>
</feature>
<keyword evidence="3 9" id="KW-0812">Transmembrane</keyword>
<dbReference type="OrthoDB" id="5959563at2759"/>
<dbReference type="RefSeq" id="XP_066935108.1">
    <property type="nucleotide sequence ID" value="XM_067079007.1"/>
</dbReference>
<evidence type="ECO:0000256" key="5">
    <source>
        <dbReference type="ARBA" id="ARBA00023040"/>
    </source>
</evidence>
<dbReference type="RefSeq" id="XP_066935110.1">
    <property type="nucleotide sequence ID" value="XM_067079009.1"/>
</dbReference>
<accession>A0A7M5V5F0</accession>
<feature type="transmembrane region" description="Helical" evidence="9">
    <location>
        <begin position="227"/>
        <end position="247"/>
    </location>
</feature>
<keyword evidence="2" id="KW-1003">Cell membrane</keyword>
<evidence type="ECO:0000259" key="10">
    <source>
        <dbReference type="PROSITE" id="PS50262"/>
    </source>
</evidence>
<keyword evidence="6 9" id="KW-0472">Membrane</keyword>
<dbReference type="Proteomes" id="UP000594262">
    <property type="component" value="Unplaced"/>
</dbReference>
<keyword evidence="4 9" id="KW-1133">Transmembrane helix</keyword>
<evidence type="ECO:0000256" key="6">
    <source>
        <dbReference type="ARBA" id="ARBA00023136"/>
    </source>
</evidence>
<comment type="subcellular location">
    <subcellularLocation>
        <location evidence="1">Cell membrane</location>
        <topology evidence="1">Multi-pass membrane protein</topology>
    </subcellularLocation>
</comment>
<protein>
    <recommendedName>
        <fullName evidence="10">G-protein coupled receptors family 1 profile domain-containing protein</fullName>
    </recommendedName>
</protein>
<dbReference type="GeneID" id="136822729"/>
<dbReference type="GO" id="GO:0004930">
    <property type="term" value="F:G protein-coupled receptor activity"/>
    <property type="evidence" value="ECO:0007669"/>
    <property type="project" value="UniProtKB-KW"/>
</dbReference>
<evidence type="ECO:0000256" key="9">
    <source>
        <dbReference type="SAM" id="Phobius"/>
    </source>
</evidence>
<evidence type="ECO:0000256" key="1">
    <source>
        <dbReference type="ARBA" id="ARBA00004651"/>
    </source>
</evidence>
<dbReference type="EnsemblMetazoa" id="CLYHEMT010110.2">
    <property type="protein sequence ID" value="CLYHEMP010110.2"/>
    <property type="gene ID" value="CLYHEMG010110"/>
</dbReference>
<evidence type="ECO:0000256" key="7">
    <source>
        <dbReference type="ARBA" id="ARBA00023170"/>
    </source>
</evidence>
<name>A0A7M5V5F0_9CNID</name>
<organism evidence="11 12">
    <name type="scientific">Clytia hemisphaerica</name>
    <dbReference type="NCBI Taxonomy" id="252671"/>
    <lineage>
        <taxon>Eukaryota</taxon>
        <taxon>Metazoa</taxon>
        <taxon>Cnidaria</taxon>
        <taxon>Hydrozoa</taxon>
        <taxon>Hydroidolina</taxon>
        <taxon>Leptothecata</taxon>
        <taxon>Obeliida</taxon>
        <taxon>Clytiidae</taxon>
        <taxon>Clytia</taxon>
    </lineage>
</organism>
<keyword evidence="12" id="KW-1185">Reference proteome</keyword>
<proteinExistence type="predicted"/>